<comment type="caution">
    <text evidence="2">The sequence shown here is derived from an EMBL/GenBank/DDBJ whole genome shotgun (WGS) entry which is preliminary data.</text>
</comment>
<evidence type="ECO:0000313" key="3">
    <source>
        <dbReference type="Proteomes" id="UP000708208"/>
    </source>
</evidence>
<proteinExistence type="predicted"/>
<name>A0A8J2JM63_9HEXA</name>
<evidence type="ECO:0000256" key="1">
    <source>
        <dbReference type="SAM" id="MobiDB-lite"/>
    </source>
</evidence>
<evidence type="ECO:0000313" key="2">
    <source>
        <dbReference type="EMBL" id="CAG7721347.1"/>
    </source>
</evidence>
<organism evidence="2 3">
    <name type="scientific">Allacma fusca</name>
    <dbReference type="NCBI Taxonomy" id="39272"/>
    <lineage>
        <taxon>Eukaryota</taxon>
        <taxon>Metazoa</taxon>
        <taxon>Ecdysozoa</taxon>
        <taxon>Arthropoda</taxon>
        <taxon>Hexapoda</taxon>
        <taxon>Collembola</taxon>
        <taxon>Symphypleona</taxon>
        <taxon>Sminthuridae</taxon>
        <taxon>Allacma</taxon>
    </lineage>
</organism>
<dbReference type="EMBL" id="CAJVCH010078761">
    <property type="protein sequence ID" value="CAG7721347.1"/>
    <property type="molecule type" value="Genomic_DNA"/>
</dbReference>
<dbReference type="Proteomes" id="UP000708208">
    <property type="component" value="Unassembled WGS sequence"/>
</dbReference>
<protein>
    <submittedName>
        <fullName evidence="2">Uncharacterized protein</fullName>
    </submittedName>
</protein>
<sequence>MVDEVEAIADGQQTGLQIKKPKSLERQ</sequence>
<reference evidence="2" key="1">
    <citation type="submission" date="2021-06" db="EMBL/GenBank/DDBJ databases">
        <authorList>
            <person name="Hodson N. C."/>
            <person name="Mongue J. A."/>
            <person name="Jaron S. K."/>
        </authorList>
    </citation>
    <scope>NUCLEOTIDE SEQUENCE</scope>
</reference>
<dbReference type="AlphaFoldDB" id="A0A8J2JM63"/>
<feature type="region of interest" description="Disordered" evidence="1">
    <location>
        <begin position="1"/>
        <end position="27"/>
    </location>
</feature>
<gene>
    <name evidence="2" type="ORF">AFUS01_LOCUS10568</name>
</gene>
<keyword evidence="3" id="KW-1185">Reference proteome</keyword>
<accession>A0A8J2JM63</accession>
<feature type="non-terminal residue" evidence="2">
    <location>
        <position position="1"/>
    </location>
</feature>